<sequence length="322" mass="36337">WGAWAPFKPRIIEAERNVPRASTARVGRVDVARNQTPIRERCLLLYRPRLLGAPVWLIRPASASETRIVRSKGLVDRTGSREWGDFSEDDGDLLYVNGIKEASPLSPKVLLRVPVAPQWVVELGCRWLEGVCRTRFSLSLELFMISSPPNPSLFIYSLALEFAFTRLQASQKRACYLAASIRVSTVEPNIGSPSKEEEEEEEDGNRVRRGSRRESRGCWVRSQVFSSLPPLSPVILVPGPKIPAFPSANFSKFFSYVRCDDSDCYCSRTASIGLCPPLPLVPYRSSSIGNCLCLPLCFAWREYACRRFVHDRLDLLICFSLY</sequence>
<dbReference type="AlphaFoldDB" id="A0A427AGV5"/>
<accession>A0A427AGV5</accession>
<proteinExistence type="predicted"/>
<feature type="region of interest" description="Disordered" evidence="1">
    <location>
        <begin position="189"/>
        <end position="209"/>
    </location>
</feature>
<protein>
    <submittedName>
        <fullName evidence="2">Uncharacterized protein</fullName>
    </submittedName>
</protein>
<name>A0A427AGV5_ENSVE</name>
<gene>
    <name evidence="2" type="ORF">B296_00031193</name>
</gene>
<dbReference type="Proteomes" id="UP000287651">
    <property type="component" value="Unassembled WGS sequence"/>
</dbReference>
<evidence type="ECO:0000313" key="3">
    <source>
        <dbReference type="Proteomes" id="UP000287651"/>
    </source>
</evidence>
<feature type="non-terminal residue" evidence="2">
    <location>
        <position position="1"/>
    </location>
</feature>
<evidence type="ECO:0000313" key="2">
    <source>
        <dbReference type="EMBL" id="RRT75475.1"/>
    </source>
</evidence>
<organism evidence="2 3">
    <name type="scientific">Ensete ventricosum</name>
    <name type="common">Abyssinian banana</name>
    <name type="synonym">Musa ensete</name>
    <dbReference type="NCBI Taxonomy" id="4639"/>
    <lineage>
        <taxon>Eukaryota</taxon>
        <taxon>Viridiplantae</taxon>
        <taxon>Streptophyta</taxon>
        <taxon>Embryophyta</taxon>
        <taxon>Tracheophyta</taxon>
        <taxon>Spermatophyta</taxon>
        <taxon>Magnoliopsida</taxon>
        <taxon>Liliopsida</taxon>
        <taxon>Zingiberales</taxon>
        <taxon>Musaceae</taxon>
        <taxon>Ensete</taxon>
    </lineage>
</organism>
<dbReference type="EMBL" id="AMZH03002467">
    <property type="protein sequence ID" value="RRT75475.1"/>
    <property type="molecule type" value="Genomic_DNA"/>
</dbReference>
<evidence type="ECO:0000256" key="1">
    <source>
        <dbReference type="SAM" id="MobiDB-lite"/>
    </source>
</evidence>
<reference evidence="2 3" key="1">
    <citation type="journal article" date="2014" name="Agronomy (Basel)">
        <title>A Draft Genome Sequence for Ensete ventricosum, the Drought-Tolerant Tree Against Hunger.</title>
        <authorList>
            <person name="Harrison J."/>
            <person name="Moore K.A."/>
            <person name="Paszkiewicz K."/>
            <person name="Jones T."/>
            <person name="Grant M."/>
            <person name="Ambacheew D."/>
            <person name="Muzemil S."/>
            <person name="Studholme D.J."/>
        </authorList>
    </citation>
    <scope>NUCLEOTIDE SEQUENCE [LARGE SCALE GENOMIC DNA]</scope>
</reference>
<comment type="caution">
    <text evidence="2">The sequence shown here is derived from an EMBL/GenBank/DDBJ whole genome shotgun (WGS) entry which is preliminary data.</text>
</comment>